<accession>A0A5C1Y8S2</accession>
<organism evidence="2 3">
    <name type="scientific">Protaetiibacter larvae</name>
    <dbReference type="NCBI Taxonomy" id="2592654"/>
    <lineage>
        <taxon>Bacteria</taxon>
        <taxon>Bacillati</taxon>
        <taxon>Actinomycetota</taxon>
        <taxon>Actinomycetes</taxon>
        <taxon>Micrococcales</taxon>
        <taxon>Microbacteriaceae</taxon>
        <taxon>Protaetiibacter</taxon>
    </lineage>
</organism>
<dbReference type="Proteomes" id="UP000322159">
    <property type="component" value="Chromosome"/>
</dbReference>
<dbReference type="RefSeq" id="WP_149325718.1">
    <property type="nucleotide sequence ID" value="NZ_CP043504.1"/>
</dbReference>
<evidence type="ECO:0000313" key="2">
    <source>
        <dbReference type="EMBL" id="QEO10301.1"/>
    </source>
</evidence>
<dbReference type="InterPro" id="IPR038765">
    <property type="entry name" value="Papain-like_cys_pep_sf"/>
</dbReference>
<dbReference type="Pfam" id="PF01841">
    <property type="entry name" value="Transglut_core"/>
    <property type="match status" value="1"/>
</dbReference>
<dbReference type="Gene3D" id="3.10.620.30">
    <property type="match status" value="1"/>
</dbReference>
<gene>
    <name evidence="2" type="ORF">FLP23_09950</name>
</gene>
<keyword evidence="3" id="KW-1185">Reference proteome</keyword>
<evidence type="ECO:0000259" key="1">
    <source>
        <dbReference type="Pfam" id="PF01841"/>
    </source>
</evidence>
<feature type="domain" description="Transglutaminase-like" evidence="1">
    <location>
        <begin position="65"/>
        <end position="147"/>
    </location>
</feature>
<evidence type="ECO:0000313" key="3">
    <source>
        <dbReference type="Proteomes" id="UP000322159"/>
    </source>
</evidence>
<dbReference type="AlphaFoldDB" id="A0A5C1Y8S2"/>
<protein>
    <submittedName>
        <fullName evidence="2">Transglutaminase domain-containing protein</fullName>
    </submittedName>
</protein>
<name>A0A5C1Y8S2_9MICO</name>
<reference evidence="2 3" key="1">
    <citation type="submission" date="2019-09" db="EMBL/GenBank/DDBJ databases">
        <title>Genome sequencing of strain KACC 19322.</title>
        <authorList>
            <person name="Heo J."/>
            <person name="Kim S.-J."/>
            <person name="Kim J.-S."/>
            <person name="Hong S.-B."/>
            <person name="Kwon S.-W."/>
        </authorList>
    </citation>
    <scope>NUCLEOTIDE SEQUENCE [LARGE SCALE GENOMIC DNA]</scope>
    <source>
        <strain evidence="2 3">KACC 19322</strain>
    </source>
</reference>
<dbReference type="EMBL" id="CP043504">
    <property type="protein sequence ID" value="QEO10301.1"/>
    <property type="molecule type" value="Genomic_DNA"/>
</dbReference>
<dbReference type="InterPro" id="IPR002931">
    <property type="entry name" value="Transglutaminase-like"/>
</dbReference>
<sequence length="302" mass="33760">MDTVARSRRHTAYSDPGEFRERWRAVPRGADPARIGEVVRNLLYHYRADGIEVPAARRGDIDSRWVARILELDAQRHEAPLDAPRAREDRVAGCCRDFTLLTVSALREQGVAARSRVGFAGYLREGYHFDHVIVEFWDGARWVRGDAQLDPTWFAFPTWDLVRGEVDGFLTAAEVWQLIRAGGADPRSFGVFPTSPLAGTSFVFDYVIRDIAHRFGEELLLWDVWGGMVGEQDPTPEQAAWMDALAALVVAADADDADAEEALAACFHADDRLHPRGHVRQFSPYELPPVEVDLVTAAPGRP</sequence>
<dbReference type="SUPFAM" id="SSF54001">
    <property type="entry name" value="Cysteine proteinases"/>
    <property type="match status" value="1"/>
</dbReference>
<dbReference type="KEGG" id="lyk:FLP23_09950"/>
<dbReference type="OrthoDB" id="148799at2"/>
<proteinExistence type="predicted"/>